<dbReference type="InterPro" id="IPR001370">
    <property type="entry name" value="BIR_rpt"/>
</dbReference>
<dbReference type="PROSITE" id="PS50143">
    <property type="entry name" value="BIR_REPEAT_2"/>
    <property type="match status" value="1"/>
</dbReference>
<protein>
    <submittedName>
        <fullName evidence="3">Uncharacterized protein</fullName>
    </submittedName>
</protein>
<name>A0A6V7HKP0_9HYME</name>
<dbReference type="Gene3D" id="1.10.1170.10">
    <property type="entry name" value="Inhibitor Of Apoptosis Protein (2mihbC-IAP-1), Chain A"/>
    <property type="match status" value="1"/>
</dbReference>
<dbReference type="CDD" id="cd00022">
    <property type="entry name" value="BIR"/>
    <property type="match status" value="1"/>
</dbReference>
<keyword evidence="2" id="KW-0862">Zinc</keyword>
<dbReference type="Pfam" id="PF00653">
    <property type="entry name" value="BIR"/>
    <property type="match status" value="1"/>
</dbReference>
<proteinExistence type="predicted"/>
<evidence type="ECO:0000256" key="1">
    <source>
        <dbReference type="ARBA" id="ARBA00022723"/>
    </source>
</evidence>
<dbReference type="PANTHER" id="PTHR46771:SF5">
    <property type="entry name" value="DETERIN"/>
    <property type="match status" value="1"/>
</dbReference>
<dbReference type="OrthoDB" id="2196114at2759"/>
<organism evidence="3 4">
    <name type="scientific">Heterotrigona itama</name>
    <dbReference type="NCBI Taxonomy" id="395501"/>
    <lineage>
        <taxon>Eukaryota</taxon>
        <taxon>Metazoa</taxon>
        <taxon>Ecdysozoa</taxon>
        <taxon>Arthropoda</taxon>
        <taxon>Hexapoda</taxon>
        <taxon>Insecta</taxon>
        <taxon>Pterygota</taxon>
        <taxon>Neoptera</taxon>
        <taxon>Endopterygota</taxon>
        <taxon>Hymenoptera</taxon>
        <taxon>Apocrita</taxon>
        <taxon>Aculeata</taxon>
        <taxon>Apoidea</taxon>
        <taxon>Anthophila</taxon>
        <taxon>Apidae</taxon>
        <taxon>Heterotrigona</taxon>
    </lineage>
</organism>
<keyword evidence="4" id="KW-1185">Reference proteome</keyword>
<reference evidence="3" key="1">
    <citation type="submission" date="2020-07" db="EMBL/GenBank/DDBJ databases">
        <authorList>
            <person name="Nazaruddin N."/>
        </authorList>
    </citation>
    <scope>NUCLEOTIDE SEQUENCE</scope>
</reference>
<gene>
    <name evidence="3" type="ORF">MHI_LOCUS998520</name>
</gene>
<dbReference type="EMBL" id="CAJDYZ010013684">
    <property type="protein sequence ID" value="CAD1481257.1"/>
    <property type="molecule type" value="Genomic_DNA"/>
</dbReference>
<dbReference type="GO" id="GO:0046872">
    <property type="term" value="F:metal ion binding"/>
    <property type="evidence" value="ECO:0007669"/>
    <property type="project" value="UniProtKB-KW"/>
</dbReference>
<accession>A0A6V7HKP0</accession>
<dbReference type="InterPro" id="IPR051190">
    <property type="entry name" value="Baculoviral_IAP"/>
</dbReference>
<evidence type="ECO:0000313" key="3">
    <source>
        <dbReference type="EMBL" id="CAD1481257.1"/>
    </source>
</evidence>
<dbReference type="Proteomes" id="UP000752696">
    <property type="component" value="Unassembled WGS sequence"/>
</dbReference>
<evidence type="ECO:0000256" key="2">
    <source>
        <dbReference type="ARBA" id="ARBA00022833"/>
    </source>
</evidence>
<dbReference type="SUPFAM" id="SSF57924">
    <property type="entry name" value="Inhibitor of apoptosis (IAP) repeat"/>
    <property type="match status" value="1"/>
</dbReference>
<dbReference type="SMART" id="SM00238">
    <property type="entry name" value="BIR"/>
    <property type="match status" value="1"/>
</dbReference>
<keyword evidence="1" id="KW-0479">Metal-binding</keyword>
<comment type="caution">
    <text evidence="3">The sequence shown here is derived from an EMBL/GenBank/DDBJ whole genome shotgun (WGS) entry which is preliminary data.</text>
</comment>
<evidence type="ECO:0000313" key="4">
    <source>
        <dbReference type="Proteomes" id="UP000752696"/>
    </source>
</evidence>
<sequence>MRYNLNVLPFRKHDSTFWKTGRLKTFEDWPFQSSDNSCNPEKMAAAGFFAVGSKEEPDLVECFICSKQLDGWNPDDDPWEEHVQHQLNCPFINLGKPDETLWTVSELFNLFKKYTVKECTRELNKAITTAKDESVRLVGEIPHIYMELRKNTTNQS</sequence>
<dbReference type="PANTHER" id="PTHR46771">
    <property type="entry name" value="DETERIN"/>
    <property type="match status" value="1"/>
</dbReference>
<dbReference type="AlphaFoldDB" id="A0A6V7HKP0"/>